<dbReference type="InterPro" id="IPR015517">
    <property type="entry name" value="dCMP_deaminase-rel"/>
</dbReference>
<dbReference type="GO" id="GO:0004132">
    <property type="term" value="F:dCMP deaminase activity"/>
    <property type="evidence" value="ECO:0007669"/>
    <property type="project" value="UniProtKB-EC"/>
</dbReference>
<dbReference type="SUPFAM" id="SSF53927">
    <property type="entry name" value="Cytidine deaminase-like"/>
    <property type="match status" value="1"/>
</dbReference>
<evidence type="ECO:0000256" key="6">
    <source>
        <dbReference type="ARBA" id="ARBA00022833"/>
    </source>
</evidence>
<evidence type="ECO:0000259" key="9">
    <source>
        <dbReference type="PROSITE" id="PS51747"/>
    </source>
</evidence>
<dbReference type="GO" id="GO:0005737">
    <property type="term" value="C:cytoplasm"/>
    <property type="evidence" value="ECO:0007669"/>
    <property type="project" value="TreeGrafter"/>
</dbReference>
<dbReference type="AlphaFoldDB" id="A0A4Q9L0P8"/>
<comment type="caution">
    <text evidence="10">The sequence shown here is derived from an EMBL/GenBank/DDBJ whole genome shotgun (WGS) entry which is preliminary data.</text>
</comment>
<name>A0A4Q9L0P8_9MICR</name>
<dbReference type="GO" id="GO:0008270">
    <property type="term" value="F:zinc ion binding"/>
    <property type="evidence" value="ECO:0007669"/>
    <property type="project" value="InterPro"/>
</dbReference>
<gene>
    <name evidence="10" type="ORF">CWI39_1541p0020</name>
</gene>
<dbReference type="Pfam" id="PF00383">
    <property type="entry name" value="dCMP_cyt_deam_1"/>
    <property type="match status" value="1"/>
</dbReference>
<dbReference type="Gene3D" id="3.40.140.10">
    <property type="entry name" value="Cytidine Deaminase, domain 2"/>
    <property type="match status" value="1"/>
</dbReference>
<dbReference type="PANTHER" id="PTHR11086:SF18">
    <property type="entry name" value="DEOXYCYTIDYLATE DEAMINASE"/>
    <property type="match status" value="1"/>
</dbReference>
<keyword evidence="3" id="KW-0479">Metal-binding</keyword>
<keyword evidence="6" id="KW-0862">Zinc</keyword>
<evidence type="ECO:0000256" key="7">
    <source>
        <dbReference type="ARBA" id="ARBA00038938"/>
    </source>
</evidence>
<comment type="cofactor">
    <cofactor evidence="1">
        <name>Zn(2+)</name>
        <dbReference type="ChEBI" id="CHEBI:29105"/>
    </cofactor>
</comment>
<organism evidence="10 11">
    <name type="scientific">Hamiltosporidium magnivora</name>
    <dbReference type="NCBI Taxonomy" id="148818"/>
    <lineage>
        <taxon>Eukaryota</taxon>
        <taxon>Fungi</taxon>
        <taxon>Fungi incertae sedis</taxon>
        <taxon>Microsporidia</taxon>
        <taxon>Dubosqiidae</taxon>
        <taxon>Hamiltosporidium</taxon>
    </lineage>
</organism>
<keyword evidence="5" id="KW-0378">Hydrolase</keyword>
<evidence type="ECO:0000256" key="3">
    <source>
        <dbReference type="ARBA" id="ARBA00022723"/>
    </source>
</evidence>
<evidence type="ECO:0000313" key="11">
    <source>
        <dbReference type="Proteomes" id="UP000293045"/>
    </source>
</evidence>
<dbReference type="InterPro" id="IPR035105">
    <property type="entry name" value="Deoxycytidylate_deaminase_dom"/>
</dbReference>
<dbReference type="CDD" id="cd01286">
    <property type="entry name" value="deoxycytidylate_deaminase"/>
    <property type="match status" value="1"/>
</dbReference>
<evidence type="ECO:0000313" key="10">
    <source>
        <dbReference type="EMBL" id="TBU00907.1"/>
    </source>
</evidence>
<evidence type="ECO:0000256" key="2">
    <source>
        <dbReference type="ARBA" id="ARBA00006576"/>
    </source>
</evidence>
<dbReference type="VEuPathDB" id="MicrosporidiaDB:CWI39_1541p0020"/>
<protein>
    <recommendedName>
        <fullName evidence="8">dCMP deaminase</fullName>
        <ecNumber evidence="7">3.5.4.12</ecNumber>
    </recommendedName>
    <alternativeName>
        <fullName evidence="8">dCMP deaminase</fullName>
    </alternativeName>
</protein>
<dbReference type="GO" id="GO:0009165">
    <property type="term" value="P:nucleotide biosynthetic process"/>
    <property type="evidence" value="ECO:0007669"/>
    <property type="project" value="UniProtKB-KW"/>
</dbReference>
<dbReference type="EMBL" id="PIXR01001541">
    <property type="protein sequence ID" value="TBU00907.1"/>
    <property type="molecule type" value="Genomic_DNA"/>
</dbReference>
<dbReference type="PROSITE" id="PS51747">
    <property type="entry name" value="CYT_DCMP_DEAMINASES_2"/>
    <property type="match status" value="1"/>
</dbReference>
<evidence type="ECO:0000256" key="8">
    <source>
        <dbReference type="ARBA" id="ARBA00041763"/>
    </source>
</evidence>
<dbReference type="VEuPathDB" id="MicrosporidiaDB:CWI36_0510p0020"/>
<dbReference type="InterPro" id="IPR016193">
    <property type="entry name" value="Cytidine_deaminase-like"/>
</dbReference>
<comment type="similarity">
    <text evidence="2">Belongs to the cytidine and deoxycytidylate deaminase family.</text>
</comment>
<dbReference type="PROSITE" id="PS00903">
    <property type="entry name" value="CYT_DCMP_DEAMINASES_1"/>
    <property type="match status" value="1"/>
</dbReference>
<dbReference type="InterPro" id="IPR002125">
    <property type="entry name" value="CMP_dCMP_dom"/>
</dbReference>
<keyword evidence="4" id="KW-0545">Nucleotide biosynthesis</keyword>
<evidence type="ECO:0000256" key="5">
    <source>
        <dbReference type="ARBA" id="ARBA00022801"/>
    </source>
</evidence>
<accession>A0A4Q9L0P8</accession>
<evidence type="ECO:0000256" key="1">
    <source>
        <dbReference type="ARBA" id="ARBA00001947"/>
    </source>
</evidence>
<proteinExistence type="inferred from homology"/>
<dbReference type="InterPro" id="IPR016192">
    <property type="entry name" value="APOBEC/CMP_deaminase_Zn-bd"/>
</dbReference>
<evidence type="ECO:0000256" key="4">
    <source>
        <dbReference type="ARBA" id="ARBA00022727"/>
    </source>
</evidence>
<sequence length="271" mass="31007">MLLCILGPKKSGKHAFTNYLCNLSYTYIGYSPDLSSTLICESKWNKSLVTILPDPESWLNLRKRPFVHLIIIYAPSKSIWRNSNDDSFFLKVLNLKLDKSITQCTEIPNYCTIESLFSFVSTLDFNIRPTFDKYFMDVAVSVSLRSNCMKMKIGAIIVKDKRIIATGYNGTPKSMLNCFEGGCNRCNSNVGNNKGLTYCVCIHAEESALLNIGYERCVNSYIYVTHFPCQLCFRKIVQMGIKKVLYRFKYSLEDDIVNDYFKSSDIETESI</sequence>
<dbReference type="Proteomes" id="UP000293045">
    <property type="component" value="Unassembled WGS sequence"/>
</dbReference>
<feature type="domain" description="CMP/dCMP-type deaminase" evidence="9">
    <location>
        <begin position="130"/>
        <end position="271"/>
    </location>
</feature>
<dbReference type="EC" id="3.5.4.12" evidence="7"/>
<dbReference type="PANTHER" id="PTHR11086">
    <property type="entry name" value="DEOXYCYTIDYLATE DEAMINASE-RELATED"/>
    <property type="match status" value="1"/>
</dbReference>
<reference evidence="10 11" key="1">
    <citation type="submission" date="2017-12" db="EMBL/GenBank/DDBJ databases">
        <authorList>
            <person name="Pombert J.-F."/>
            <person name="Haag K.L."/>
            <person name="Ebert D."/>
        </authorList>
    </citation>
    <scope>NUCLEOTIDE SEQUENCE [LARGE SCALE GENOMIC DNA]</scope>
    <source>
        <strain evidence="10">IL-BN-2</strain>
    </source>
</reference>